<proteinExistence type="predicted"/>
<dbReference type="Pfam" id="PF16703">
    <property type="entry name" value="DUF5064"/>
    <property type="match status" value="1"/>
</dbReference>
<protein>
    <submittedName>
        <fullName evidence="1">DUF5064 family protein</fullName>
    </submittedName>
</protein>
<dbReference type="InterPro" id="IPR032024">
    <property type="entry name" value="DUF5064"/>
</dbReference>
<organism evidence="1 2">
    <name type="scientific">Pseudomonas cavernicola</name>
    <dbReference type="NCBI Taxonomy" id="2320866"/>
    <lineage>
        <taxon>Bacteria</taxon>
        <taxon>Pseudomonadati</taxon>
        <taxon>Pseudomonadota</taxon>
        <taxon>Gammaproteobacteria</taxon>
        <taxon>Pseudomonadales</taxon>
        <taxon>Pseudomonadaceae</taxon>
        <taxon>Pseudomonas</taxon>
    </lineage>
</organism>
<keyword evidence="2" id="KW-1185">Reference proteome</keyword>
<dbReference type="AlphaFoldDB" id="A0A418XNM2"/>
<evidence type="ECO:0000313" key="1">
    <source>
        <dbReference type="EMBL" id="RJG14073.1"/>
    </source>
</evidence>
<dbReference type="RefSeq" id="WP_119954625.1">
    <property type="nucleotide sequence ID" value="NZ_QYUR01000002.1"/>
</dbReference>
<comment type="caution">
    <text evidence="1">The sequence shown here is derived from an EMBL/GenBank/DDBJ whole genome shotgun (WGS) entry which is preliminary data.</text>
</comment>
<dbReference type="Gene3D" id="3.30.160.370">
    <property type="entry name" value="Domain of unknown function DUF5064"/>
    <property type="match status" value="1"/>
</dbReference>
<gene>
    <name evidence="1" type="ORF">D3879_12930</name>
</gene>
<evidence type="ECO:0000313" key="2">
    <source>
        <dbReference type="Proteomes" id="UP000284021"/>
    </source>
</evidence>
<dbReference type="Proteomes" id="UP000284021">
    <property type="component" value="Unassembled WGS sequence"/>
</dbReference>
<dbReference type="EMBL" id="QYUR01000002">
    <property type="protein sequence ID" value="RJG14073.1"/>
    <property type="molecule type" value="Genomic_DNA"/>
</dbReference>
<sequence>MFEPGHLHRAGLPGLAGQPEFSIDLYYEVRNDPKEGALLHFRMLGEVAGKAFEEEFELHRDFAFNFASVATRIAAKHGLHPSFGPILRDHKEFDEMFEDIRAKLHAHSGEPVDLDRLLRGD</sequence>
<reference evidence="1 2" key="1">
    <citation type="submission" date="2018-09" db="EMBL/GenBank/DDBJ databases">
        <authorList>
            <person name="Zhu H."/>
        </authorList>
    </citation>
    <scope>NUCLEOTIDE SEQUENCE [LARGE SCALE GENOMIC DNA]</scope>
    <source>
        <strain evidence="1 2">K1S02-6</strain>
    </source>
</reference>
<dbReference type="OrthoDB" id="6941547at2"/>
<accession>A0A418XNM2</accession>
<name>A0A418XNM2_9PSED</name>